<evidence type="ECO:0000259" key="3">
    <source>
        <dbReference type="PROSITE" id="PS51774"/>
    </source>
</evidence>
<dbReference type="InterPro" id="IPR051861">
    <property type="entry name" value="NET_actin-binding_domain"/>
</dbReference>
<evidence type="ECO:0000313" key="5">
    <source>
        <dbReference type="Proteomes" id="UP000027138"/>
    </source>
</evidence>
<dbReference type="GO" id="GO:0003779">
    <property type="term" value="F:actin binding"/>
    <property type="evidence" value="ECO:0007669"/>
    <property type="project" value="InterPro"/>
</dbReference>
<comment type="similarity">
    <text evidence="2">Belongs to the NET family.</text>
</comment>
<name>A0A067L067_JATCU</name>
<dbReference type="KEGG" id="jcu:105630374"/>
<dbReference type="PROSITE" id="PS51774">
    <property type="entry name" value="NAB"/>
    <property type="match status" value="1"/>
</dbReference>
<organism evidence="4 5">
    <name type="scientific">Jatropha curcas</name>
    <name type="common">Barbados nut</name>
    <dbReference type="NCBI Taxonomy" id="180498"/>
    <lineage>
        <taxon>Eukaryota</taxon>
        <taxon>Viridiplantae</taxon>
        <taxon>Streptophyta</taxon>
        <taxon>Embryophyta</taxon>
        <taxon>Tracheophyta</taxon>
        <taxon>Spermatophyta</taxon>
        <taxon>Magnoliopsida</taxon>
        <taxon>eudicotyledons</taxon>
        <taxon>Gunneridae</taxon>
        <taxon>Pentapetalae</taxon>
        <taxon>rosids</taxon>
        <taxon>fabids</taxon>
        <taxon>Malpighiales</taxon>
        <taxon>Euphorbiaceae</taxon>
        <taxon>Crotonoideae</taxon>
        <taxon>Jatropheae</taxon>
        <taxon>Jatropha</taxon>
    </lineage>
</organism>
<evidence type="ECO:0000313" key="4">
    <source>
        <dbReference type="EMBL" id="KDP41841.1"/>
    </source>
</evidence>
<dbReference type="OrthoDB" id="1924020at2759"/>
<dbReference type="PANTHER" id="PTHR32258">
    <property type="entry name" value="PROTEIN NETWORKED 4A"/>
    <property type="match status" value="1"/>
</dbReference>
<accession>A0A067L067</accession>
<keyword evidence="5" id="KW-1185">Reference proteome</keyword>
<evidence type="ECO:0000256" key="1">
    <source>
        <dbReference type="ARBA" id="ARBA00023054"/>
    </source>
</evidence>
<keyword evidence="1" id="KW-0175">Coiled coil</keyword>
<dbReference type="AlphaFoldDB" id="A0A067L067"/>
<proteinExistence type="inferred from homology"/>
<dbReference type="Pfam" id="PF07765">
    <property type="entry name" value="KIP1"/>
    <property type="match status" value="1"/>
</dbReference>
<feature type="domain" description="NAB" evidence="3">
    <location>
        <begin position="10"/>
        <end position="90"/>
    </location>
</feature>
<evidence type="ECO:0000256" key="2">
    <source>
        <dbReference type="ARBA" id="ARBA00038006"/>
    </source>
</evidence>
<reference evidence="4 5" key="1">
    <citation type="journal article" date="2014" name="PLoS ONE">
        <title>Global Analysis of Gene Expression Profiles in Physic Nut (Jatropha curcas L.) Seedlings Exposed to Salt Stress.</title>
        <authorList>
            <person name="Zhang L."/>
            <person name="Zhang C."/>
            <person name="Wu P."/>
            <person name="Chen Y."/>
            <person name="Li M."/>
            <person name="Jiang H."/>
            <person name="Wu G."/>
        </authorList>
    </citation>
    <scope>NUCLEOTIDE SEQUENCE [LARGE SCALE GENOMIC DNA]</scope>
    <source>
        <strain evidence="5">cv. GZQX0401</strain>
        <tissue evidence="4">Young leaves</tissue>
    </source>
</reference>
<dbReference type="EMBL" id="KK914317">
    <property type="protein sequence ID" value="KDP41841.1"/>
    <property type="molecule type" value="Genomic_DNA"/>
</dbReference>
<dbReference type="PANTHER" id="PTHR32258:SF15">
    <property type="entry name" value="NAB DOMAIN-CONTAINING PROTEIN"/>
    <property type="match status" value="1"/>
</dbReference>
<dbReference type="STRING" id="180498.A0A067L067"/>
<sequence>MENHGASSSCSLARGKNHDIAQQSQWLQLTLSDSNRRMRATMSLLEEHENSSVRDEIYFKRRQDLFLMLEELNDSYCSLAEKYDHLRFKFNNVTDSGTIPSSSSNADTKRRLLGSSNDSPFDLFDSCVECNSIRGNPHVDCDNTNFDFEYLNKLIAELMSTEPHNKKMKMKIEIRENLCYEKAIDLCDKEDIHITMDDYQLVHEQVNPWSELKHQATKLMEENLQQLIELARRNIEKRVIINKLRFQLEQLKGENRALQSSISCLKVGGKSNQLQISKFRRLFSVKRFRLGCS</sequence>
<protein>
    <recommendedName>
        <fullName evidence="3">NAB domain-containing protein</fullName>
    </recommendedName>
</protein>
<dbReference type="InterPro" id="IPR011684">
    <property type="entry name" value="NAB"/>
</dbReference>
<dbReference type="Proteomes" id="UP000027138">
    <property type="component" value="Unassembled WGS sequence"/>
</dbReference>
<gene>
    <name evidence="4" type="ORF">JCGZ_26859</name>
</gene>